<feature type="compositionally biased region" description="Basic and acidic residues" evidence="6">
    <location>
        <begin position="730"/>
        <end position="739"/>
    </location>
</feature>
<proteinExistence type="inferred from homology"/>
<evidence type="ECO:0000313" key="9">
    <source>
        <dbReference type="Proteomes" id="UP000037751"/>
    </source>
</evidence>
<reference evidence="8 9" key="1">
    <citation type="submission" date="2015-07" db="EMBL/GenBank/DDBJ databases">
        <title>Draft Genome Sequence of Malassezia furfur CBS1878 and Malassezia pachydermatis CBS1879.</title>
        <authorList>
            <person name="Triana S."/>
            <person name="Ohm R."/>
            <person name="Gonzalez A."/>
            <person name="DeCock H."/>
            <person name="Restrepo S."/>
            <person name="Celis A."/>
        </authorList>
    </citation>
    <scope>NUCLEOTIDE SEQUENCE [LARGE SCALE GENOMIC DNA]</scope>
    <source>
        <strain evidence="8 9">CBS 1879</strain>
    </source>
</reference>
<dbReference type="RefSeq" id="XP_017993263.1">
    <property type="nucleotide sequence ID" value="XM_018137206.1"/>
</dbReference>
<dbReference type="InterPro" id="IPR026739">
    <property type="entry name" value="AP_beta"/>
</dbReference>
<evidence type="ECO:0000256" key="1">
    <source>
        <dbReference type="ARBA" id="ARBA00004308"/>
    </source>
</evidence>
<dbReference type="PANTHER" id="PTHR11134">
    <property type="entry name" value="ADAPTOR COMPLEX SUBUNIT BETA FAMILY MEMBER"/>
    <property type="match status" value="1"/>
</dbReference>
<evidence type="ECO:0000256" key="4">
    <source>
        <dbReference type="ARBA" id="ARBA00022927"/>
    </source>
</evidence>
<dbReference type="InterPro" id="IPR002553">
    <property type="entry name" value="Clathrin/coatomer_adapt-like_N"/>
</dbReference>
<dbReference type="InterPro" id="IPR011989">
    <property type="entry name" value="ARM-like"/>
</dbReference>
<dbReference type="GO" id="GO:0006886">
    <property type="term" value="P:intracellular protein transport"/>
    <property type="evidence" value="ECO:0007669"/>
    <property type="project" value="InterPro"/>
</dbReference>
<dbReference type="GO" id="GO:0030117">
    <property type="term" value="C:membrane coat"/>
    <property type="evidence" value="ECO:0007669"/>
    <property type="project" value="InterPro"/>
</dbReference>
<evidence type="ECO:0000256" key="3">
    <source>
        <dbReference type="ARBA" id="ARBA00022448"/>
    </source>
</evidence>
<dbReference type="EMBL" id="LGAV01000002">
    <property type="protein sequence ID" value="KOS15631.1"/>
    <property type="molecule type" value="Genomic_DNA"/>
</dbReference>
<evidence type="ECO:0000256" key="6">
    <source>
        <dbReference type="SAM" id="MobiDB-lite"/>
    </source>
</evidence>
<dbReference type="VEuPathDB" id="FungiDB:Malapachy_2718"/>
<keyword evidence="5" id="KW-0472">Membrane</keyword>
<comment type="caution">
    <text evidence="8">The sequence shown here is derived from an EMBL/GenBank/DDBJ whole genome shotgun (WGS) entry which is preliminary data.</text>
</comment>
<dbReference type="STRING" id="77020.A0A0M8MXN1"/>
<comment type="subcellular location">
    <subcellularLocation>
        <location evidence="1">Endomembrane system</location>
    </subcellularLocation>
</comment>
<dbReference type="Proteomes" id="UP000037751">
    <property type="component" value="Unassembled WGS sequence"/>
</dbReference>
<organism evidence="8 9">
    <name type="scientific">Malassezia pachydermatis</name>
    <dbReference type="NCBI Taxonomy" id="77020"/>
    <lineage>
        <taxon>Eukaryota</taxon>
        <taxon>Fungi</taxon>
        <taxon>Dikarya</taxon>
        <taxon>Basidiomycota</taxon>
        <taxon>Ustilaginomycotina</taxon>
        <taxon>Malasseziomycetes</taxon>
        <taxon>Malasseziales</taxon>
        <taxon>Malasseziaceae</taxon>
        <taxon>Malassezia</taxon>
    </lineage>
</organism>
<evidence type="ECO:0000313" key="8">
    <source>
        <dbReference type="EMBL" id="KOS15631.1"/>
    </source>
</evidence>
<keyword evidence="3" id="KW-0813">Transport</keyword>
<protein>
    <submittedName>
        <fullName evidence="8">Beta3 protein</fullName>
    </submittedName>
</protein>
<evidence type="ECO:0000259" key="7">
    <source>
        <dbReference type="Pfam" id="PF01602"/>
    </source>
</evidence>
<sequence>MALASLKESRAFAYLSERGEDALYAVKDALGGTGSSQYLDMSEEKLARIRTQLESTHDEDRLEGMRRVVALISKGRDATPFLASVLKLSSTSSLEVRKLVYIVVLRYAPSHPDLTLLSINSFQRDLSDPNPLIRGMALRALSGIRVRAVSAIVLLAVGKATRDPHPYVRRVATFALTKCYHMDHGQYDTLLEHISTFFQDRSPSVLGPAMCAFGELCPDRWELLHRHFRKFCLALSDMDEWSLPTCTQILTRYARMNLPKPDHALPMDEDLQLLLSSLQPLLHNTNPAVVMASIHAQKALQPEKVVNLLPPLIRLVHSAPDVAYMALINLLTFAESHAANVAPYLTSLLVRASDPAYVAQVKLRILVLIVQASDISMLAHELAMYTRFHAVSVATDSVTALGQLATSFSGVASTCLQLLMEVVQDATIPVPVLSRAVQVIKTLLRVSPDKVAAQIVAQFAVRLFVPLATYGHPKSSKRIRILTDPTSRAAVLWMLGQYSEAPFAGATILTLLIPDVLRCLVAHWDKEDAKVQCQALALSSKAFVLMDHLDDVTLQSALPVLHYELLARASRCANQDVRERGRFYSGLTRGLNDAENELEAAPSDEIREYIASHRALDQMRLPGVRLRREQVQHVLFARDQVEASSLERLTLKPITDDNVTCMSTFADGMHLRGWKQAQWPAWRDKADLPPAIVRAQDASSLAAGTNAQKTNTWLDEQRSFSSDTYAIKGKQTEPEKVVLEPRTSTRPSMRAPTKARYEDLDSFFNSDEDEDTESLGEPAPEDDEYEAEEVSSSDLDDD</sequence>
<feature type="domain" description="Clathrin/coatomer adaptor adaptin-like N-terminal" evidence="7">
    <location>
        <begin position="42"/>
        <end position="588"/>
    </location>
</feature>
<feature type="compositionally biased region" description="Acidic residues" evidence="6">
    <location>
        <begin position="766"/>
        <end position="798"/>
    </location>
</feature>
<keyword evidence="4" id="KW-0653">Protein transport</keyword>
<gene>
    <name evidence="8" type="ORF">Malapachy_2718</name>
</gene>
<evidence type="ECO:0000256" key="5">
    <source>
        <dbReference type="ARBA" id="ARBA00023136"/>
    </source>
</evidence>
<name>A0A0M8MXN1_9BASI</name>
<dbReference type="OrthoDB" id="10254310at2759"/>
<evidence type="ECO:0000256" key="2">
    <source>
        <dbReference type="ARBA" id="ARBA00006613"/>
    </source>
</evidence>
<dbReference type="SUPFAM" id="SSF48371">
    <property type="entry name" value="ARM repeat"/>
    <property type="match status" value="1"/>
</dbReference>
<dbReference type="GeneID" id="28729081"/>
<keyword evidence="9" id="KW-1185">Reference proteome</keyword>
<feature type="region of interest" description="Disordered" evidence="6">
    <location>
        <begin position="724"/>
        <end position="798"/>
    </location>
</feature>
<comment type="similarity">
    <text evidence="2">Belongs to the adaptor complexes large subunit family.</text>
</comment>
<accession>A0A0M8MXN1</accession>
<dbReference type="Gene3D" id="1.25.10.10">
    <property type="entry name" value="Leucine-rich Repeat Variant"/>
    <property type="match status" value="1"/>
</dbReference>
<dbReference type="GO" id="GO:0012505">
    <property type="term" value="C:endomembrane system"/>
    <property type="evidence" value="ECO:0007669"/>
    <property type="project" value="UniProtKB-SubCell"/>
</dbReference>
<dbReference type="Pfam" id="PF01602">
    <property type="entry name" value="Adaptin_N"/>
    <property type="match status" value="1"/>
</dbReference>
<dbReference type="InterPro" id="IPR016024">
    <property type="entry name" value="ARM-type_fold"/>
</dbReference>
<dbReference type="AlphaFoldDB" id="A0A0M8MXN1"/>
<dbReference type="GO" id="GO:0016192">
    <property type="term" value="P:vesicle-mediated transport"/>
    <property type="evidence" value="ECO:0007669"/>
    <property type="project" value="InterPro"/>
</dbReference>